<proteinExistence type="predicted"/>
<name>A0A6G4A0K0_9BACL</name>
<feature type="domain" description="ABC transporter" evidence="4">
    <location>
        <begin position="4"/>
        <end position="50"/>
    </location>
</feature>
<dbReference type="InterPro" id="IPR050319">
    <property type="entry name" value="ABC_transp_ATP-bind"/>
</dbReference>
<dbReference type="Pfam" id="PF00005">
    <property type="entry name" value="ABC_tran"/>
    <property type="match status" value="1"/>
</dbReference>
<accession>A0A6G4A0K0</accession>
<evidence type="ECO:0000256" key="2">
    <source>
        <dbReference type="ARBA" id="ARBA00022741"/>
    </source>
</evidence>
<comment type="caution">
    <text evidence="5">The sequence shown here is derived from an EMBL/GenBank/DDBJ whole genome shotgun (WGS) entry which is preliminary data.</text>
</comment>
<keyword evidence="2" id="KW-0547">Nucleotide-binding</keyword>
<dbReference type="Gene3D" id="3.40.50.300">
    <property type="entry name" value="P-loop containing nucleotide triphosphate hydrolases"/>
    <property type="match status" value="1"/>
</dbReference>
<dbReference type="EMBL" id="JAAIKC010000005">
    <property type="protein sequence ID" value="NEW07349.1"/>
    <property type="molecule type" value="Genomic_DNA"/>
</dbReference>
<reference evidence="5" key="1">
    <citation type="submission" date="2020-02" db="EMBL/GenBank/DDBJ databases">
        <authorList>
            <person name="Shen X.-R."/>
            <person name="Zhang Y.-X."/>
        </authorList>
    </citation>
    <scope>NUCLEOTIDE SEQUENCE</scope>
    <source>
        <strain evidence="5">SYP-B3998</strain>
    </source>
</reference>
<evidence type="ECO:0000256" key="1">
    <source>
        <dbReference type="ARBA" id="ARBA00022448"/>
    </source>
</evidence>
<gene>
    <name evidence="5" type="ORF">GK047_15200</name>
</gene>
<dbReference type="GO" id="GO:0016887">
    <property type="term" value="F:ATP hydrolysis activity"/>
    <property type="evidence" value="ECO:0007669"/>
    <property type="project" value="InterPro"/>
</dbReference>
<evidence type="ECO:0000313" key="5">
    <source>
        <dbReference type="EMBL" id="NEW07349.1"/>
    </source>
</evidence>
<dbReference type="InterPro" id="IPR003439">
    <property type="entry name" value="ABC_transporter-like_ATP-bd"/>
</dbReference>
<organism evidence="5">
    <name type="scientific">Paenibacillus sp. SYP-B3998</name>
    <dbReference type="NCBI Taxonomy" id="2678564"/>
    <lineage>
        <taxon>Bacteria</taxon>
        <taxon>Bacillati</taxon>
        <taxon>Bacillota</taxon>
        <taxon>Bacilli</taxon>
        <taxon>Bacillales</taxon>
        <taxon>Paenibacillaceae</taxon>
        <taxon>Paenibacillus</taxon>
    </lineage>
</organism>
<dbReference type="PANTHER" id="PTHR43776">
    <property type="entry name" value="TRANSPORT ATP-BINDING PROTEIN"/>
    <property type="match status" value="1"/>
</dbReference>
<sequence length="128" mass="14332">MEELLDLVKLSRELLERRPSECSGGQKQRVAIARALSLSPALLIADEITSALDPKTEDEILKLLVSLKNEQRMSILHITHRLESIDGFADRMAVMKDGVIVEENLTEEVLRNPQADYTRALLEACSFG</sequence>
<evidence type="ECO:0000259" key="4">
    <source>
        <dbReference type="Pfam" id="PF00005"/>
    </source>
</evidence>
<dbReference type="RefSeq" id="WP_163948166.1">
    <property type="nucleotide sequence ID" value="NZ_JAAIKC010000005.1"/>
</dbReference>
<keyword evidence="3 5" id="KW-0067">ATP-binding</keyword>
<evidence type="ECO:0000256" key="3">
    <source>
        <dbReference type="ARBA" id="ARBA00022840"/>
    </source>
</evidence>
<dbReference type="AlphaFoldDB" id="A0A6G4A0K0"/>
<dbReference type="GO" id="GO:0005524">
    <property type="term" value="F:ATP binding"/>
    <property type="evidence" value="ECO:0007669"/>
    <property type="project" value="UniProtKB-KW"/>
</dbReference>
<protein>
    <submittedName>
        <fullName evidence="5">ABC transporter ATP-binding protein</fullName>
    </submittedName>
</protein>
<dbReference type="SUPFAM" id="SSF52540">
    <property type="entry name" value="P-loop containing nucleoside triphosphate hydrolases"/>
    <property type="match status" value="1"/>
</dbReference>
<dbReference type="InterPro" id="IPR027417">
    <property type="entry name" value="P-loop_NTPase"/>
</dbReference>
<keyword evidence="1" id="KW-0813">Transport</keyword>